<name>A0A4V6S1H8_9APHY</name>
<accession>A0A4V6S1H8</accession>
<evidence type="ECO:0000313" key="1">
    <source>
        <dbReference type="EMBL" id="THH17453.1"/>
    </source>
</evidence>
<protein>
    <submittedName>
        <fullName evidence="1">Uncharacterized protein</fullName>
    </submittedName>
</protein>
<gene>
    <name evidence="1" type="ORF">EUX98_g9131</name>
</gene>
<proteinExistence type="predicted"/>
<dbReference type="EMBL" id="SGPM01000653">
    <property type="protein sequence ID" value="THH17453.1"/>
    <property type="molecule type" value="Genomic_DNA"/>
</dbReference>
<keyword evidence="2" id="KW-1185">Reference proteome</keyword>
<sequence length="56" mass="6375">MAVTKVNRSVGSERLNIKHRMFDIQTPKDINLNVQHSTLANPCTFNAVMLLLRLPQ</sequence>
<dbReference type="AlphaFoldDB" id="A0A4V6S1H8"/>
<dbReference type="Proteomes" id="UP000308730">
    <property type="component" value="Unassembled WGS sequence"/>
</dbReference>
<reference evidence="1 2" key="1">
    <citation type="submission" date="2019-02" db="EMBL/GenBank/DDBJ databases">
        <title>Genome sequencing of the rare red list fungi Antrodiella citrinella (Flaviporus citrinellus).</title>
        <authorList>
            <person name="Buettner E."/>
            <person name="Kellner H."/>
        </authorList>
    </citation>
    <scope>NUCLEOTIDE SEQUENCE [LARGE SCALE GENOMIC DNA]</scope>
    <source>
        <strain evidence="1 2">DSM 108506</strain>
    </source>
</reference>
<evidence type="ECO:0000313" key="2">
    <source>
        <dbReference type="Proteomes" id="UP000308730"/>
    </source>
</evidence>
<comment type="caution">
    <text evidence="1">The sequence shown here is derived from an EMBL/GenBank/DDBJ whole genome shotgun (WGS) entry which is preliminary data.</text>
</comment>
<organism evidence="1 2">
    <name type="scientific">Antrodiella citrinella</name>
    <dbReference type="NCBI Taxonomy" id="2447956"/>
    <lineage>
        <taxon>Eukaryota</taxon>
        <taxon>Fungi</taxon>
        <taxon>Dikarya</taxon>
        <taxon>Basidiomycota</taxon>
        <taxon>Agaricomycotina</taxon>
        <taxon>Agaricomycetes</taxon>
        <taxon>Polyporales</taxon>
        <taxon>Steccherinaceae</taxon>
        <taxon>Antrodiella</taxon>
    </lineage>
</organism>